<dbReference type="Pfam" id="PF04715">
    <property type="entry name" value="Anth_synt_I_N"/>
    <property type="match status" value="1"/>
</dbReference>
<dbReference type="PRINTS" id="PR00099">
    <property type="entry name" value="CPSGATASE"/>
</dbReference>
<dbReference type="EC" id="2.6.1.85" evidence="1"/>
<sequence>MRILLVDNYDSFTYNLFHLLAEVTGDEPTVLSNDDPHWRPGMLAGFDAVVLSPGPGRPDRAEDFGLCTELVEHGELPTLGVCLGHQGMAHLHGGTVARAPEPVHGRVEQVHHRGQDLFAGLPTPFAAVRYHSLTVTGLPPELEPTAWTADGLLMGLRHRYRPQWGVQFHPESACSEQGGGLVGNFVRLAEAEHGRRGRPLAAPRRQEPARPAEAPVAEPAPARRLRVLTRAVPLALDEEQLYDRMFRGGDHAFWLDSSAADSAEGRFSIMGDGSGPLARTARADTWTGTVTITSADGEELVTGDFLDWLDQDLRTLDTRLPELPGPFALGWVGYLGYGLKAQCGGANQHRSEEDDAVLVFTDRAVVVDHATGTAHLLALAEEGSAAGSEEAARRWLESAESRLRAPAVRLPGAPAQPVQAGAVRLRHERDRYLDLVAECQQEIAAGETYEVCLTNQLEVRAELDPWQAYRRLRRISPAPFGALLQFGAVSVLSTSPERFLRVSASGVAESSPIKGTRPRGRTAAEDRALRQDLAVNRKDRAENLMILDLVRNDLGRCAESGTVEVAGMFQVRTFERVHQLVSTVRARLRPESGAAECVRAAFPPGSMTGAPKRRTMELIDRLEQGPRGIYSGAIGYFSLSGAADLSVVIRTAVVTPGRVRYGTGGAVIALSDPAEEWEETAVKAAPLLDLVGAEFPGRVPGLLPGLVSGLVSDAVPARR</sequence>
<organism evidence="1 2">
    <name type="scientific">Streptacidiphilus alkalitolerans</name>
    <dbReference type="NCBI Taxonomy" id="3342712"/>
    <lineage>
        <taxon>Bacteria</taxon>
        <taxon>Bacillati</taxon>
        <taxon>Actinomycetota</taxon>
        <taxon>Actinomycetes</taxon>
        <taxon>Kitasatosporales</taxon>
        <taxon>Streptomycetaceae</taxon>
        <taxon>Streptacidiphilus</taxon>
    </lineage>
</organism>
<keyword evidence="1" id="KW-0032">Aminotransferase</keyword>
<protein>
    <submittedName>
        <fullName evidence="1">Aminodeoxychorismate synthase component I</fullName>
        <ecNumber evidence="1">2.6.1.85</ecNumber>
    </submittedName>
</protein>
<dbReference type="PROSITE" id="PS51273">
    <property type="entry name" value="GATASE_TYPE_1"/>
    <property type="match status" value="1"/>
</dbReference>
<dbReference type="InterPro" id="IPR017926">
    <property type="entry name" value="GATASE"/>
</dbReference>
<dbReference type="InterPro" id="IPR029062">
    <property type="entry name" value="Class_I_gatase-like"/>
</dbReference>
<dbReference type="Pfam" id="PF00425">
    <property type="entry name" value="Chorismate_bind"/>
    <property type="match status" value="1"/>
</dbReference>
<keyword evidence="2" id="KW-1185">Reference proteome</keyword>
<comment type="caution">
    <text evidence="1">The sequence shown here is derived from an EMBL/GenBank/DDBJ whole genome shotgun (WGS) entry which is preliminary data.</text>
</comment>
<evidence type="ECO:0000313" key="2">
    <source>
        <dbReference type="Proteomes" id="UP001592582"/>
    </source>
</evidence>
<dbReference type="Pfam" id="PF00117">
    <property type="entry name" value="GATase"/>
    <property type="match status" value="1"/>
</dbReference>
<name>A0ABV6V7W5_9ACTN</name>
<dbReference type="Gene3D" id="3.40.50.880">
    <property type="match status" value="1"/>
</dbReference>
<dbReference type="CDD" id="cd01743">
    <property type="entry name" value="GATase1_Anthranilate_Synthase"/>
    <property type="match status" value="1"/>
</dbReference>
<dbReference type="InterPro" id="IPR006805">
    <property type="entry name" value="Anth_synth_I_N"/>
</dbReference>
<dbReference type="Proteomes" id="UP001592582">
    <property type="component" value="Unassembled WGS sequence"/>
</dbReference>
<dbReference type="InterPro" id="IPR006221">
    <property type="entry name" value="TrpG/PapA_dom"/>
</dbReference>
<dbReference type="PRINTS" id="PR00096">
    <property type="entry name" value="GATASE"/>
</dbReference>
<dbReference type="PANTHER" id="PTHR11236:SF18">
    <property type="entry name" value="AMINODEOXYCHORISMATE SYNTHASE"/>
    <property type="match status" value="1"/>
</dbReference>
<dbReference type="InterPro" id="IPR005802">
    <property type="entry name" value="ADC_synth_comp_1"/>
</dbReference>
<dbReference type="InterPro" id="IPR019999">
    <property type="entry name" value="Anth_synth_I-like"/>
</dbReference>
<dbReference type="InterPro" id="IPR005801">
    <property type="entry name" value="ADC_synthase"/>
</dbReference>
<evidence type="ECO:0000313" key="1">
    <source>
        <dbReference type="EMBL" id="MFC1409702.1"/>
    </source>
</evidence>
<proteinExistence type="predicted"/>
<accession>A0ABV6V7W5</accession>
<gene>
    <name evidence="1" type="primary">pabB</name>
    <name evidence="1" type="ORF">ACEZDG_10455</name>
</gene>
<dbReference type="EMBL" id="JBHEZX010000004">
    <property type="protein sequence ID" value="MFC1409702.1"/>
    <property type="molecule type" value="Genomic_DNA"/>
</dbReference>
<dbReference type="PANTHER" id="PTHR11236">
    <property type="entry name" value="AMINOBENZOATE/ANTHRANILATE SYNTHASE"/>
    <property type="match status" value="1"/>
</dbReference>
<reference evidence="1 2" key="1">
    <citation type="submission" date="2024-09" db="EMBL/GenBank/DDBJ databases">
        <authorList>
            <person name="Lee S.D."/>
        </authorList>
    </citation>
    <scope>NUCLEOTIDE SEQUENCE [LARGE SCALE GENOMIC DNA]</scope>
    <source>
        <strain evidence="1 2">N1-1</strain>
    </source>
</reference>
<dbReference type="SUPFAM" id="SSF52317">
    <property type="entry name" value="Class I glutamine amidotransferase-like"/>
    <property type="match status" value="1"/>
</dbReference>
<dbReference type="Gene3D" id="3.60.120.10">
    <property type="entry name" value="Anthranilate synthase"/>
    <property type="match status" value="1"/>
</dbReference>
<dbReference type="PRINTS" id="PR00097">
    <property type="entry name" value="ANTSNTHASEII"/>
</dbReference>
<dbReference type="SUPFAM" id="SSF56322">
    <property type="entry name" value="ADC synthase"/>
    <property type="match status" value="1"/>
</dbReference>
<dbReference type="NCBIfam" id="TIGR00566">
    <property type="entry name" value="trpG_papA"/>
    <property type="match status" value="1"/>
</dbReference>
<dbReference type="GO" id="GO:0046820">
    <property type="term" value="F:4-amino-4-deoxychorismate synthase activity"/>
    <property type="evidence" value="ECO:0007669"/>
    <property type="project" value="UniProtKB-EC"/>
</dbReference>
<keyword evidence="1" id="KW-0808">Transferase</keyword>
<dbReference type="NCBIfam" id="TIGR00553">
    <property type="entry name" value="pabB"/>
    <property type="match status" value="1"/>
</dbReference>
<dbReference type="InterPro" id="IPR015890">
    <property type="entry name" value="Chorismate_C"/>
</dbReference>